<evidence type="ECO:0000313" key="2">
    <source>
        <dbReference type="EMBL" id="ACU01860.1"/>
    </source>
</evidence>
<proteinExistence type="predicted"/>
<dbReference type="GO" id="GO:0000981">
    <property type="term" value="F:DNA-binding transcription factor activity, RNA polymerase II-specific"/>
    <property type="evidence" value="ECO:0007669"/>
    <property type="project" value="InterPro"/>
</dbReference>
<dbReference type="PANTHER" id="PTHR31569">
    <property type="entry name" value="SWIM-TYPE DOMAIN-CONTAINING PROTEIN"/>
    <property type="match status" value="1"/>
</dbReference>
<dbReference type="InterPro" id="IPR052579">
    <property type="entry name" value="Zinc_finger_SWIM"/>
</dbReference>
<reference evidence="2" key="1">
    <citation type="submission" date="2008-12" db="EMBL/GenBank/DDBJ databases">
        <title>Retrotransposons within the syntenic regions between soybean and Medicago truncatula and their contribution to local genome evolution.</title>
        <authorList>
            <person name="Joseph B."/>
            <person name="Schlueter J.A."/>
            <person name="Du J."/>
            <person name="Graham M.A."/>
            <person name="Ma J."/>
            <person name="Shoemaker R.C."/>
        </authorList>
    </citation>
    <scope>NUCLEOTIDE SEQUENCE</scope>
</reference>
<dbReference type="ExpressionAtlas" id="D3G9M0">
    <property type="expression patterns" value="baseline and differential"/>
</dbReference>
<dbReference type="InterPro" id="IPR018289">
    <property type="entry name" value="MULE_transposase_dom"/>
</dbReference>
<organism evidence="2">
    <name type="scientific">Glycine max</name>
    <name type="common">Soybean</name>
    <name type="synonym">Glycine hispida</name>
    <dbReference type="NCBI Taxonomy" id="3847"/>
    <lineage>
        <taxon>Eukaryota</taxon>
        <taxon>Viridiplantae</taxon>
        <taxon>Streptophyta</taxon>
        <taxon>Embryophyta</taxon>
        <taxon>Tracheophyta</taxon>
        <taxon>Spermatophyta</taxon>
        <taxon>Magnoliopsida</taxon>
        <taxon>eudicotyledons</taxon>
        <taxon>Gunneridae</taxon>
        <taxon>Pentapetalae</taxon>
        <taxon>rosids</taxon>
        <taxon>fabids</taxon>
        <taxon>Fabales</taxon>
        <taxon>Fabaceae</taxon>
        <taxon>Papilionoideae</taxon>
        <taxon>50 kb inversion clade</taxon>
        <taxon>NPAAA clade</taxon>
        <taxon>indigoferoid/millettioid clade</taxon>
        <taxon>Phaseoleae</taxon>
        <taxon>Glycine</taxon>
        <taxon>Glycine subgen. Soja</taxon>
    </lineage>
</organism>
<feature type="domain" description="MULE transposase" evidence="1">
    <location>
        <begin position="250"/>
        <end position="298"/>
    </location>
</feature>
<dbReference type="EMBL" id="FJ571603">
    <property type="protein sequence ID" value="ACU01860.1"/>
    <property type="molecule type" value="Genomic_DNA"/>
</dbReference>
<dbReference type="PANTHER" id="PTHR31569:SF4">
    <property type="entry name" value="SWIM-TYPE DOMAIN-CONTAINING PROTEIN"/>
    <property type="match status" value="1"/>
</dbReference>
<sequence length="300" mass="33946">MGPKSTLRLMRTLGPSLASLAESSWSLLSNALGGGGGVFECRKDVLRWARSVAHENGFVAVILRSDTNTGSRGRTTFVLIGYERSGEYRCRKKEFIKRDTGTRKCGCPFKLRCKPVVGGEGWMVKLICGVHNHELAKSLVGHPYAGRLTKAEKILIADMTKSMMKPRNILLTLKEHNANSCTTIKQIYNARSAFCSSIRGSDLEMQHLMKLLECDHYIHWHKIKDEDVVHDIFWCHPDAVKFVNACNLVFLTDNTYKTNRYRLPLLDFVRVTPIGMTFSAGFAYVEGERINNLVWALQRF</sequence>
<dbReference type="Pfam" id="PF08731">
    <property type="entry name" value="AFT"/>
    <property type="match status" value="1"/>
</dbReference>
<dbReference type="InterPro" id="IPR014842">
    <property type="entry name" value="AFT"/>
</dbReference>
<accession>D3G9M0</accession>
<protein>
    <submittedName>
        <fullName evidence="2">Otubain</fullName>
    </submittedName>
</protein>
<dbReference type="AlphaFoldDB" id="D3G9M0"/>
<dbReference type="GO" id="GO:0010106">
    <property type="term" value="P:cellular response to iron ion starvation"/>
    <property type="evidence" value="ECO:0007669"/>
    <property type="project" value="InterPro"/>
</dbReference>
<name>D3G9M0_SOYBN</name>
<evidence type="ECO:0000259" key="1">
    <source>
        <dbReference type="Pfam" id="PF10551"/>
    </source>
</evidence>
<dbReference type="Pfam" id="PF10551">
    <property type="entry name" value="MULE"/>
    <property type="match status" value="1"/>
</dbReference>
<dbReference type="GO" id="GO:0045944">
    <property type="term" value="P:positive regulation of transcription by RNA polymerase II"/>
    <property type="evidence" value="ECO:0007669"/>
    <property type="project" value="InterPro"/>
</dbReference>